<name>A0A382VLZ5_9ZZZZ</name>
<dbReference type="GO" id="GO:0035438">
    <property type="term" value="F:cyclic-di-GMP binding"/>
    <property type="evidence" value="ECO:0007669"/>
    <property type="project" value="InterPro"/>
</dbReference>
<accession>A0A382VLZ5</accession>
<protein>
    <recommendedName>
        <fullName evidence="1">PilZ domain-containing protein</fullName>
    </recommendedName>
</protein>
<evidence type="ECO:0000313" key="2">
    <source>
        <dbReference type="EMBL" id="SVD46931.1"/>
    </source>
</evidence>
<dbReference type="GO" id="GO:0003677">
    <property type="term" value="F:DNA binding"/>
    <property type="evidence" value="ECO:0007669"/>
    <property type="project" value="InterPro"/>
</dbReference>
<dbReference type="EMBL" id="UINC01152642">
    <property type="protein sequence ID" value="SVD46931.1"/>
    <property type="molecule type" value="Genomic_DNA"/>
</dbReference>
<dbReference type="SUPFAM" id="SSF47413">
    <property type="entry name" value="lambda repressor-like DNA-binding domains"/>
    <property type="match status" value="1"/>
</dbReference>
<dbReference type="AlphaFoldDB" id="A0A382VLZ5"/>
<sequence length="175" mass="19799">VDAKTQAEKDKVTQETIATLCELDQGSVSRILNKDTRDSFAEETVRHVFKIAREIGYLHPALVTTNRRESIRKKTSLEGKVSIIIGTNTVYDSGLVAIDEVSMSGMLLHEFRTEKNSLPMDRFKLDVEVTGPKLKGVKCRCKLVRFSDNENEFALAVKFESMDEASKEKLIKFVR</sequence>
<feature type="domain" description="PilZ" evidence="1">
    <location>
        <begin position="67"/>
        <end position="174"/>
    </location>
</feature>
<dbReference type="InterPro" id="IPR009875">
    <property type="entry name" value="PilZ_domain"/>
</dbReference>
<proteinExistence type="predicted"/>
<dbReference type="Gene3D" id="1.10.260.40">
    <property type="entry name" value="lambda repressor-like DNA-binding domains"/>
    <property type="match status" value="1"/>
</dbReference>
<feature type="non-terminal residue" evidence="2">
    <location>
        <position position="1"/>
    </location>
</feature>
<organism evidence="2">
    <name type="scientific">marine metagenome</name>
    <dbReference type="NCBI Taxonomy" id="408172"/>
    <lineage>
        <taxon>unclassified sequences</taxon>
        <taxon>metagenomes</taxon>
        <taxon>ecological metagenomes</taxon>
    </lineage>
</organism>
<reference evidence="2" key="1">
    <citation type="submission" date="2018-05" db="EMBL/GenBank/DDBJ databases">
        <authorList>
            <person name="Lanie J.A."/>
            <person name="Ng W.-L."/>
            <person name="Kazmierczak K.M."/>
            <person name="Andrzejewski T.M."/>
            <person name="Davidsen T.M."/>
            <person name="Wayne K.J."/>
            <person name="Tettelin H."/>
            <person name="Glass J.I."/>
            <person name="Rusch D."/>
            <person name="Podicherti R."/>
            <person name="Tsui H.-C.T."/>
            <person name="Winkler M.E."/>
        </authorList>
    </citation>
    <scope>NUCLEOTIDE SEQUENCE</scope>
</reference>
<gene>
    <name evidence="2" type="ORF">METZ01_LOCUS399785</name>
</gene>
<dbReference type="Pfam" id="PF07238">
    <property type="entry name" value="PilZ"/>
    <property type="match status" value="1"/>
</dbReference>
<dbReference type="InterPro" id="IPR010982">
    <property type="entry name" value="Lambda_DNA-bd_dom_sf"/>
</dbReference>
<evidence type="ECO:0000259" key="1">
    <source>
        <dbReference type="Pfam" id="PF07238"/>
    </source>
</evidence>